<keyword evidence="2" id="KW-1185">Reference proteome</keyword>
<gene>
    <name evidence="1" type="ORF">EJV47_11035</name>
</gene>
<organism evidence="1 2">
    <name type="scientific">Hymenobacter gummosus</name>
    <dbReference type="NCBI Taxonomy" id="1776032"/>
    <lineage>
        <taxon>Bacteria</taxon>
        <taxon>Pseudomonadati</taxon>
        <taxon>Bacteroidota</taxon>
        <taxon>Cytophagia</taxon>
        <taxon>Cytophagales</taxon>
        <taxon>Hymenobacteraceae</taxon>
        <taxon>Hymenobacter</taxon>
    </lineage>
</organism>
<dbReference type="RefSeq" id="WP_126693212.1">
    <property type="nucleotide sequence ID" value="NZ_RXOF01000005.1"/>
</dbReference>
<comment type="caution">
    <text evidence="1">The sequence shown here is derived from an EMBL/GenBank/DDBJ whole genome shotgun (WGS) entry which is preliminary data.</text>
</comment>
<dbReference type="EMBL" id="RXOF01000005">
    <property type="protein sequence ID" value="RTQ50162.1"/>
    <property type="molecule type" value="Genomic_DNA"/>
</dbReference>
<evidence type="ECO:0000313" key="1">
    <source>
        <dbReference type="EMBL" id="RTQ50162.1"/>
    </source>
</evidence>
<protein>
    <submittedName>
        <fullName evidence="1">Uncharacterized protein</fullName>
    </submittedName>
</protein>
<evidence type="ECO:0000313" key="2">
    <source>
        <dbReference type="Proteomes" id="UP000282184"/>
    </source>
</evidence>
<reference evidence="1 2" key="1">
    <citation type="submission" date="2018-12" db="EMBL/GenBank/DDBJ databases">
        <title>Hymenobacter gummosus sp. nov., isolated from a spring.</title>
        <authorList>
            <person name="Nie L."/>
        </authorList>
    </citation>
    <scope>NUCLEOTIDE SEQUENCE [LARGE SCALE GENOMIC DNA]</scope>
    <source>
        <strain evidence="1 2">KCTC 52166</strain>
    </source>
</reference>
<proteinExistence type="predicted"/>
<sequence>MTPPADDATAPRIRQILLTVFGCYATRDEYTPAHLLTVVQRLLGEPACTPELLDAELRSCPFARSRGQGPSLRWRFVNAHSVCPPRPPADGPARPRSAIAE</sequence>
<dbReference type="AlphaFoldDB" id="A0A3S0JHM0"/>
<name>A0A3S0JHM0_9BACT</name>
<dbReference type="Proteomes" id="UP000282184">
    <property type="component" value="Unassembled WGS sequence"/>
</dbReference>
<accession>A0A3S0JHM0</accession>